<accession>A0ABD5SPW9</accession>
<evidence type="ECO:0000256" key="2">
    <source>
        <dbReference type="SAM" id="Phobius"/>
    </source>
</evidence>
<evidence type="ECO:0000256" key="1">
    <source>
        <dbReference type="SAM" id="MobiDB-lite"/>
    </source>
</evidence>
<dbReference type="PANTHER" id="PTHR31157:SF1">
    <property type="entry name" value="SCP DOMAIN-CONTAINING PROTEIN"/>
    <property type="match status" value="1"/>
</dbReference>
<dbReference type="InterPro" id="IPR035940">
    <property type="entry name" value="CAP_sf"/>
</dbReference>
<dbReference type="SUPFAM" id="SSF55797">
    <property type="entry name" value="PR-1-like"/>
    <property type="match status" value="1"/>
</dbReference>
<dbReference type="Proteomes" id="UP001596383">
    <property type="component" value="Unassembled WGS sequence"/>
</dbReference>
<dbReference type="RefSeq" id="WP_273740162.1">
    <property type="nucleotide sequence ID" value="NZ_JAQIVI010000351.1"/>
</dbReference>
<feature type="domain" description="SCP" evidence="3">
    <location>
        <begin position="108"/>
        <end position="238"/>
    </location>
</feature>
<dbReference type="EMBL" id="JBHSWV010000351">
    <property type="protein sequence ID" value="MFC6767251.1"/>
    <property type="molecule type" value="Genomic_DNA"/>
</dbReference>
<keyword evidence="2" id="KW-0812">Transmembrane</keyword>
<protein>
    <submittedName>
        <fullName evidence="4">CAP domain-containing protein</fullName>
    </submittedName>
</protein>
<dbReference type="PANTHER" id="PTHR31157">
    <property type="entry name" value="SCP DOMAIN-CONTAINING PROTEIN"/>
    <property type="match status" value="1"/>
</dbReference>
<dbReference type="Gene3D" id="3.40.33.10">
    <property type="entry name" value="CAP"/>
    <property type="match status" value="1"/>
</dbReference>
<keyword evidence="5" id="KW-1185">Reference proteome</keyword>
<feature type="region of interest" description="Disordered" evidence="1">
    <location>
        <begin position="60"/>
        <end position="91"/>
    </location>
</feature>
<evidence type="ECO:0000313" key="5">
    <source>
        <dbReference type="Proteomes" id="UP001596383"/>
    </source>
</evidence>
<comment type="caution">
    <text evidence="4">The sequence shown here is derived from an EMBL/GenBank/DDBJ whole genome shotgun (WGS) entry which is preliminary data.</text>
</comment>
<evidence type="ECO:0000313" key="4">
    <source>
        <dbReference type="EMBL" id="MFC6767251.1"/>
    </source>
</evidence>
<feature type="transmembrane region" description="Helical" evidence="2">
    <location>
        <begin position="28"/>
        <end position="49"/>
    </location>
</feature>
<reference evidence="4 5" key="1">
    <citation type="journal article" date="2019" name="Int. J. Syst. Evol. Microbiol.">
        <title>The Global Catalogue of Microorganisms (GCM) 10K type strain sequencing project: providing services to taxonomists for standard genome sequencing and annotation.</title>
        <authorList>
            <consortium name="The Broad Institute Genomics Platform"/>
            <consortium name="The Broad Institute Genome Sequencing Center for Infectious Disease"/>
            <person name="Wu L."/>
            <person name="Ma J."/>
        </authorList>
    </citation>
    <scope>NUCLEOTIDE SEQUENCE [LARGE SCALE GENOMIC DNA]</scope>
    <source>
        <strain evidence="4 5">LMG 29247</strain>
    </source>
</reference>
<sequence>MDSRRLATTETDETDADESADRALLRGLVNFLVAVALVCSLALGTALFAPQLIDGIGLEGDVSPSSDAPPAGERNPNVTDPDDPGNSSYETDVEVVSSATVEDFVHAEVNERRAEHGLEPIVWDGTIASVARAHTEDMADRDYFAHRNPDGEGPYDRFQDVDNYCPGYGENIAKTWLDRPVGRPDGDGIVRHRTAEGLATGLVNQWMNSTPHRQAILEEGDTPSWDRAGVGVYITDGGEVYAGQNFCRES</sequence>
<dbReference type="AlphaFoldDB" id="A0ABD5SPW9"/>
<dbReference type="InterPro" id="IPR014044">
    <property type="entry name" value="CAP_dom"/>
</dbReference>
<keyword evidence="2" id="KW-1133">Transmembrane helix</keyword>
<evidence type="ECO:0000259" key="3">
    <source>
        <dbReference type="Pfam" id="PF00188"/>
    </source>
</evidence>
<dbReference type="Pfam" id="PF00188">
    <property type="entry name" value="CAP"/>
    <property type="match status" value="1"/>
</dbReference>
<gene>
    <name evidence="4" type="ORF">ACFQE6_20365</name>
</gene>
<dbReference type="CDD" id="cd05379">
    <property type="entry name" value="CAP_bacterial"/>
    <property type="match status" value="1"/>
</dbReference>
<name>A0ABD5SPW9_9EURY</name>
<proteinExistence type="predicted"/>
<keyword evidence="2" id="KW-0472">Membrane</keyword>
<organism evidence="4 5">
    <name type="scientific">Natrinema soli</name>
    <dbReference type="NCBI Taxonomy" id="1930624"/>
    <lineage>
        <taxon>Archaea</taxon>
        <taxon>Methanobacteriati</taxon>
        <taxon>Methanobacteriota</taxon>
        <taxon>Stenosarchaea group</taxon>
        <taxon>Halobacteria</taxon>
        <taxon>Halobacteriales</taxon>
        <taxon>Natrialbaceae</taxon>
        <taxon>Natrinema</taxon>
    </lineage>
</organism>